<dbReference type="RefSeq" id="WP_204864513.1">
    <property type="nucleotide sequence ID" value="NZ_JACJKH010000026.1"/>
</dbReference>
<dbReference type="GO" id="GO:0032259">
    <property type="term" value="P:methylation"/>
    <property type="evidence" value="ECO:0007669"/>
    <property type="project" value="UniProtKB-KW"/>
</dbReference>
<dbReference type="SUPFAM" id="SSF53335">
    <property type="entry name" value="S-adenosyl-L-methionine-dependent methyltransferases"/>
    <property type="match status" value="1"/>
</dbReference>
<dbReference type="InterPro" id="IPR029063">
    <property type="entry name" value="SAM-dependent_MTases_sf"/>
</dbReference>
<feature type="domain" description="Methyltransferase" evidence="1">
    <location>
        <begin position="42"/>
        <end position="83"/>
    </location>
</feature>
<dbReference type="Gene3D" id="3.40.50.150">
    <property type="entry name" value="Vaccinia Virus protein VP39"/>
    <property type="match status" value="1"/>
</dbReference>
<proteinExistence type="predicted"/>
<sequence>MDSAYWKEQEKYLKLTRKHMWNEDYFAFLVQSVWKLKPDADILDLGCGYGDLCARLLPLLSEKSTYTGVDFCRELLEEGRKRFWSESA</sequence>
<dbReference type="InterPro" id="IPR041698">
    <property type="entry name" value="Methyltransf_25"/>
</dbReference>
<accession>A0ABS2EJS5</accession>
<evidence type="ECO:0000313" key="2">
    <source>
        <dbReference type="EMBL" id="MBM6745189.1"/>
    </source>
</evidence>
<evidence type="ECO:0000259" key="1">
    <source>
        <dbReference type="Pfam" id="PF13649"/>
    </source>
</evidence>
<dbReference type="EMBL" id="JACJKH010000026">
    <property type="protein sequence ID" value="MBM6745189.1"/>
    <property type="molecule type" value="Genomic_DNA"/>
</dbReference>
<gene>
    <name evidence="2" type="ORF">H6A32_12935</name>
</gene>
<dbReference type="GO" id="GO:0008168">
    <property type="term" value="F:methyltransferase activity"/>
    <property type="evidence" value="ECO:0007669"/>
    <property type="project" value="UniProtKB-KW"/>
</dbReference>
<keyword evidence="2" id="KW-0489">Methyltransferase</keyword>
<keyword evidence="3" id="KW-1185">Reference proteome</keyword>
<keyword evidence="2" id="KW-0808">Transferase</keyword>
<dbReference type="Proteomes" id="UP000775686">
    <property type="component" value="Unassembled WGS sequence"/>
</dbReference>
<protein>
    <submittedName>
        <fullName evidence="2">Methyltransferase domain-containing protein</fullName>
    </submittedName>
</protein>
<name>A0ABS2EJS5_9FIRM</name>
<comment type="caution">
    <text evidence="2">The sequence shown here is derived from an EMBL/GenBank/DDBJ whole genome shotgun (WGS) entry which is preliminary data.</text>
</comment>
<organism evidence="2 3">
    <name type="scientific">Drancourtella massiliensis</name>
    <dbReference type="NCBI Taxonomy" id="1632013"/>
    <lineage>
        <taxon>Bacteria</taxon>
        <taxon>Bacillati</taxon>
        <taxon>Bacillota</taxon>
        <taxon>Clostridia</taxon>
        <taxon>Eubacteriales</taxon>
        <taxon>Oscillospiraceae</taxon>
        <taxon>Drancourtella</taxon>
    </lineage>
</organism>
<evidence type="ECO:0000313" key="3">
    <source>
        <dbReference type="Proteomes" id="UP000775686"/>
    </source>
</evidence>
<dbReference type="CDD" id="cd02440">
    <property type="entry name" value="AdoMet_MTases"/>
    <property type="match status" value="1"/>
</dbReference>
<dbReference type="Pfam" id="PF13649">
    <property type="entry name" value="Methyltransf_25"/>
    <property type="match status" value="1"/>
</dbReference>
<reference evidence="2 3" key="1">
    <citation type="journal article" date="2021" name="Sci. Rep.">
        <title>The distribution of antibiotic resistance genes in chicken gut microbiota commensals.</title>
        <authorList>
            <person name="Juricova H."/>
            <person name="Matiasovicova J."/>
            <person name="Kubasova T."/>
            <person name="Cejkova D."/>
            <person name="Rychlik I."/>
        </authorList>
    </citation>
    <scope>NUCLEOTIDE SEQUENCE [LARGE SCALE GENOMIC DNA]</scope>
    <source>
        <strain evidence="2 3">An770</strain>
    </source>
</reference>